<dbReference type="GO" id="GO:0003677">
    <property type="term" value="F:DNA binding"/>
    <property type="evidence" value="ECO:0007669"/>
    <property type="project" value="UniProtKB-UniRule"/>
</dbReference>
<evidence type="ECO:0000313" key="7">
    <source>
        <dbReference type="EMBL" id="CDS85157.1"/>
    </source>
</evidence>
<comment type="function">
    <text evidence="1">Site-specific tyrosine recombinase, which acts by catalyzing the cutting and rejoining of the recombining DNA molecules.</text>
</comment>
<dbReference type="EMBL" id="LK932372">
    <property type="protein sequence ID" value="CDS85157.1"/>
    <property type="molecule type" value="Genomic_DNA"/>
</dbReference>
<keyword evidence="5" id="KW-0233">DNA recombination</keyword>
<dbReference type="Gene3D" id="1.10.150.130">
    <property type="match status" value="1"/>
</dbReference>
<dbReference type="InterPro" id="IPR050090">
    <property type="entry name" value="Tyrosine_recombinase_XerCD"/>
</dbReference>
<dbReference type="Pfam" id="PF14657">
    <property type="entry name" value="Arm-DNA-bind_4"/>
    <property type="match status" value="1"/>
</dbReference>
<dbReference type="CDD" id="cd01189">
    <property type="entry name" value="INT_ICEBs1_C_like"/>
    <property type="match status" value="1"/>
</dbReference>
<accession>A0A069A3A2</accession>
<evidence type="ECO:0000256" key="6">
    <source>
        <dbReference type="PROSITE-ProRule" id="PRU01248"/>
    </source>
</evidence>
<evidence type="ECO:0000256" key="2">
    <source>
        <dbReference type="ARBA" id="ARBA00008857"/>
    </source>
</evidence>
<evidence type="ECO:0000256" key="5">
    <source>
        <dbReference type="ARBA" id="ARBA00023172"/>
    </source>
</evidence>
<gene>
    <name evidence="7" type="ORF">BN1097_360095</name>
</gene>
<name>A0A069A3A2_CLODI</name>
<dbReference type="PROSITE" id="PS51900">
    <property type="entry name" value="CB"/>
    <property type="match status" value="1"/>
</dbReference>
<dbReference type="PANTHER" id="PTHR30349">
    <property type="entry name" value="PHAGE INTEGRASE-RELATED"/>
    <property type="match status" value="1"/>
</dbReference>
<dbReference type="PROSITE" id="PS51898">
    <property type="entry name" value="TYR_RECOMBINASE"/>
    <property type="match status" value="1"/>
</dbReference>
<dbReference type="AlphaFoldDB" id="A0A069A3A2"/>
<organism evidence="7">
    <name type="scientific">Clostridioides difficile</name>
    <name type="common">Peptoclostridium difficile</name>
    <dbReference type="NCBI Taxonomy" id="1496"/>
    <lineage>
        <taxon>Bacteria</taxon>
        <taxon>Bacillati</taxon>
        <taxon>Bacillota</taxon>
        <taxon>Clostridia</taxon>
        <taxon>Peptostreptococcales</taxon>
        <taxon>Peptostreptococcaceae</taxon>
        <taxon>Clostridioides</taxon>
    </lineage>
</organism>
<evidence type="ECO:0000256" key="3">
    <source>
        <dbReference type="ARBA" id="ARBA00022908"/>
    </source>
</evidence>
<dbReference type="InterPro" id="IPR002104">
    <property type="entry name" value="Integrase_catalytic"/>
</dbReference>
<dbReference type="InterPro" id="IPR011010">
    <property type="entry name" value="DNA_brk_join_enz"/>
</dbReference>
<dbReference type="InterPro" id="IPR013762">
    <property type="entry name" value="Integrase-like_cat_sf"/>
</dbReference>
<evidence type="ECO:0000256" key="4">
    <source>
        <dbReference type="ARBA" id="ARBA00023125"/>
    </source>
</evidence>
<dbReference type="InterPro" id="IPR028259">
    <property type="entry name" value="AP2-like_int_N"/>
</dbReference>
<protein>
    <submittedName>
        <fullName evidence="7">Putative phage integrase</fullName>
    </submittedName>
</protein>
<dbReference type="PANTHER" id="PTHR30349:SF64">
    <property type="entry name" value="PROPHAGE INTEGRASE INTD-RELATED"/>
    <property type="match status" value="1"/>
</dbReference>
<dbReference type="InterPro" id="IPR004107">
    <property type="entry name" value="Integrase_SAM-like_N"/>
</dbReference>
<dbReference type="InterPro" id="IPR044068">
    <property type="entry name" value="CB"/>
</dbReference>
<dbReference type="Pfam" id="PF00589">
    <property type="entry name" value="Phage_integrase"/>
    <property type="match status" value="1"/>
</dbReference>
<dbReference type="Pfam" id="PF14659">
    <property type="entry name" value="Phage_int_SAM_3"/>
    <property type="match status" value="1"/>
</dbReference>
<reference evidence="7" key="1">
    <citation type="submission" date="2014-07" db="EMBL/GenBank/DDBJ databases">
        <authorList>
            <person name="Monot Marc"/>
        </authorList>
    </citation>
    <scope>NUCLEOTIDE SEQUENCE</scope>
    <source>
        <strain evidence="7">7032994</strain>
    </source>
</reference>
<dbReference type="GO" id="GO:0006310">
    <property type="term" value="P:DNA recombination"/>
    <property type="evidence" value="ECO:0007669"/>
    <property type="project" value="UniProtKB-KW"/>
</dbReference>
<dbReference type="Gene3D" id="1.10.443.10">
    <property type="entry name" value="Intergrase catalytic core"/>
    <property type="match status" value="1"/>
</dbReference>
<keyword evidence="4 6" id="KW-0238">DNA-binding</keyword>
<evidence type="ECO:0000256" key="1">
    <source>
        <dbReference type="ARBA" id="ARBA00003283"/>
    </source>
</evidence>
<dbReference type="RefSeq" id="WP_021435091.1">
    <property type="nucleotide sequence ID" value="NZ_BIPF01000069.1"/>
</dbReference>
<keyword evidence="3" id="KW-0229">DNA integration</keyword>
<dbReference type="GO" id="GO:0015074">
    <property type="term" value="P:DNA integration"/>
    <property type="evidence" value="ECO:0007669"/>
    <property type="project" value="UniProtKB-KW"/>
</dbReference>
<proteinExistence type="inferred from homology"/>
<comment type="similarity">
    <text evidence="2">Belongs to the 'phage' integrase family.</text>
</comment>
<dbReference type="SUPFAM" id="SSF56349">
    <property type="entry name" value="DNA breaking-rejoining enzymes"/>
    <property type="match status" value="1"/>
</dbReference>
<dbReference type="InterPro" id="IPR010998">
    <property type="entry name" value="Integrase_recombinase_N"/>
</dbReference>
<sequence>MNIKSAFIRKRGEKFHVYVEYIEETTGKIKQKSYGSYEKKKDAEKHLIEIKSTINNNKFITPNKITLVERCYKYIIANEKNWSPYTTVNRKSWVNNYIEPFFKDIKLIDINPSLLQFFINKSFNNSTSSSAKVRYNFLSSVLKEAYRLKEISENPCDFVKLPAQNVTYEIEIYNREETLLLIEKLKDSLIEIPILLMLLLGLRIGEVAGLRWSDVDLDNSIININQILIYANSKITFKEPKTAKSKRTLSVPKELIEKLKIEKLKQNKMKLQGTLENENNLVCLNTNLKPWIPTALSKTFHNFIKRNNLRNIRVHDLRHTNASLLLLGGTNMKVVSERLGHTDIKITMNRYSHVLEEMDKEASDNLSKLLFK</sequence>